<dbReference type="SUPFAM" id="SSF54593">
    <property type="entry name" value="Glyoxalase/Bleomycin resistance protein/Dihydroxybiphenyl dioxygenase"/>
    <property type="match status" value="1"/>
</dbReference>
<name>A0A4Q2UGK6_9BACT</name>
<keyword evidence="3" id="KW-0046">Antibiotic resistance</keyword>
<feature type="domain" description="VOC" evidence="4">
    <location>
        <begin position="5"/>
        <end position="119"/>
    </location>
</feature>
<proteinExistence type="inferred from homology"/>
<protein>
    <recommendedName>
        <fullName evidence="2">Bleomycin resistance protein</fullName>
    </recommendedName>
</protein>
<evidence type="ECO:0000256" key="3">
    <source>
        <dbReference type="ARBA" id="ARBA00023251"/>
    </source>
</evidence>
<reference evidence="5 6" key="1">
    <citation type="submission" date="2019-01" db="EMBL/GenBank/DDBJ databases">
        <title>Spirosoma flava sp. nov., a propanil-degrading bacterium isolated from herbicide-contaminated soil.</title>
        <authorList>
            <person name="Zhang L."/>
            <person name="Jiang J.-D."/>
        </authorList>
    </citation>
    <scope>NUCLEOTIDE SEQUENCE [LARGE SCALE GENOMIC DNA]</scope>
    <source>
        <strain evidence="5 6">TY50</strain>
    </source>
</reference>
<comment type="caution">
    <text evidence="5">The sequence shown here is derived from an EMBL/GenBank/DDBJ whole genome shotgun (WGS) entry which is preliminary data.</text>
</comment>
<dbReference type="GO" id="GO:0046677">
    <property type="term" value="P:response to antibiotic"/>
    <property type="evidence" value="ECO:0007669"/>
    <property type="project" value="UniProtKB-KW"/>
</dbReference>
<gene>
    <name evidence="5" type="ORF">EQG79_29615</name>
</gene>
<evidence type="ECO:0000259" key="4">
    <source>
        <dbReference type="PROSITE" id="PS51819"/>
    </source>
</evidence>
<dbReference type="Gene3D" id="3.10.180.10">
    <property type="entry name" value="2,3-Dihydroxybiphenyl 1,2-Dioxygenase, domain 1"/>
    <property type="match status" value="1"/>
</dbReference>
<accession>A0A4Q2UGK6</accession>
<dbReference type="Proteomes" id="UP000290407">
    <property type="component" value="Unassembled WGS sequence"/>
</dbReference>
<dbReference type="InterPro" id="IPR037523">
    <property type="entry name" value="VOC_core"/>
</dbReference>
<organism evidence="5 6">
    <name type="scientific">Spirosoma sordidisoli</name>
    <dbReference type="NCBI Taxonomy" id="2502893"/>
    <lineage>
        <taxon>Bacteria</taxon>
        <taxon>Pseudomonadati</taxon>
        <taxon>Bacteroidota</taxon>
        <taxon>Cytophagia</taxon>
        <taxon>Cytophagales</taxon>
        <taxon>Cytophagaceae</taxon>
        <taxon>Spirosoma</taxon>
    </lineage>
</organism>
<evidence type="ECO:0000256" key="1">
    <source>
        <dbReference type="ARBA" id="ARBA00011051"/>
    </source>
</evidence>
<dbReference type="InterPro" id="IPR000335">
    <property type="entry name" value="Bleomycin-R"/>
</dbReference>
<sequence>MTDSIFVSMVPYVQITRAETNLHFYCDQLGFTKNWEHQFGPKFPRCISVSRGAVEFYLTEHPESARGAKFYIVVDNLEALFDTYLAKQLVKQGELEEDELGRSFTLKDPDGNRLVFNAVNH</sequence>
<dbReference type="EMBL" id="SBLB01000014">
    <property type="protein sequence ID" value="RYC66531.1"/>
    <property type="molecule type" value="Genomic_DNA"/>
</dbReference>
<keyword evidence="6" id="KW-1185">Reference proteome</keyword>
<evidence type="ECO:0000313" key="5">
    <source>
        <dbReference type="EMBL" id="RYC66531.1"/>
    </source>
</evidence>
<dbReference type="AlphaFoldDB" id="A0A4Q2UGK6"/>
<dbReference type="InterPro" id="IPR029068">
    <property type="entry name" value="Glyas_Bleomycin-R_OHBP_Dase"/>
</dbReference>
<evidence type="ECO:0000256" key="2">
    <source>
        <dbReference type="ARBA" id="ARBA00021572"/>
    </source>
</evidence>
<evidence type="ECO:0000313" key="6">
    <source>
        <dbReference type="Proteomes" id="UP000290407"/>
    </source>
</evidence>
<dbReference type="RefSeq" id="WP_129606725.1">
    <property type="nucleotide sequence ID" value="NZ_SBLB01000014.1"/>
</dbReference>
<dbReference type="Pfam" id="PF19581">
    <property type="entry name" value="Glyoxalase_7"/>
    <property type="match status" value="1"/>
</dbReference>
<dbReference type="PROSITE" id="PS51819">
    <property type="entry name" value="VOC"/>
    <property type="match status" value="1"/>
</dbReference>
<comment type="similarity">
    <text evidence="1">Belongs to the bleomycin resistance protein family.</text>
</comment>